<dbReference type="SUPFAM" id="SSF46689">
    <property type="entry name" value="Homeodomain-like"/>
    <property type="match status" value="2"/>
</dbReference>
<dbReference type="InterPro" id="IPR018062">
    <property type="entry name" value="HTH_AraC-typ_CS"/>
</dbReference>
<dbReference type="Proteomes" id="UP001250791">
    <property type="component" value="Unassembled WGS sequence"/>
</dbReference>
<keyword evidence="2" id="KW-0238">DNA-binding</keyword>
<dbReference type="EMBL" id="JAVDUP010000012">
    <property type="protein sequence ID" value="MDR6903973.1"/>
    <property type="molecule type" value="Genomic_DNA"/>
</dbReference>
<protein>
    <submittedName>
        <fullName evidence="5">AraC-like DNA-binding protein</fullName>
    </submittedName>
</protein>
<comment type="caution">
    <text evidence="5">The sequence shown here is derived from an EMBL/GenBank/DDBJ whole genome shotgun (WGS) entry which is preliminary data.</text>
</comment>
<evidence type="ECO:0000256" key="2">
    <source>
        <dbReference type="ARBA" id="ARBA00023125"/>
    </source>
</evidence>
<gene>
    <name evidence="5" type="ORF">J2W52_005606</name>
</gene>
<dbReference type="PANTHER" id="PTHR46796">
    <property type="entry name" value="HTH-TYPE TRANSCRIPTIONAL ACTIVATOR RHAS-RELATED"/>
    <property type="match status" value="1"/>
</dbReference>
<dbReference type="PANTHER" id="PTHR46796:SF7">
    <property type="entry name" value="ARAC FAMILY TRANSCRIPTIONAL REGULATOR"/>
    <property type="match status" value="1"/>
</dbReference>
<dbReference type="PROSITE" id="PS00041">
    <property type="entry name" value="HTH_ARAC_FAMILY_1"/>
    <property type="match status" value="1"/>
</dbReference>
<evidence type="ECO:0000313" key="5">
    <source>
        <dbReference type="EMBL" id="MDR6903973.1"/>
    </source>
</evidence>
<dbReference type="Pfam" id="PF12833">
    <property type="entry name" value="HTH_18"/>
    <property type="match status" value="1"/>
</dbReference>
<evidence type="ECO:0000313" key="6">
    <source>
        <dbReference type="Proteomes" id="UP001250791"/>
    </source>
</evidence>
<dbReference type="Gene3D" id="1.10.10.60">
    <property type="entry name" value="Homeodomain-like"/>
    <property type="match status" value="2"/>
</dbReference>
<dbReference type="InterPro" id="IPR020449">
    <property type="entry name" value="Tscrpt_reg_AraC-type_HTH"/>
</dbReference>
<dbReference type="InterPro" id="IPR032783">
    <property type="entry name" value="AraC_lig"/>
</dbReference>
<evidence type="ECO:0000259" key="4">
    <source>
        <dbReference type="PROSITE" id="PS01124"/>
    </source>
</evidence>
<evidence type="ECO:0000256" key="3">
    <source>
        <dbReference type="ARBA" id="ARBA00023163"/>
    </source>
</evidence>
<keyword evidence="1" id="KW-0805">Transcription regulation</keyword>
<dbReference type="InterPro" id="IPR050204">
    <property type="entry name" value="AraC_XylS_family_regulators"/>
</dbReference>
<reference evidence="5 6" key="1">
    <citation type="submission" date="2023-07" db="EMBL/GenBank/DDBJ databases">
        <title>Sorghum-associated microbial communities from plants grown in Nebraska, USA.</title>
        <authorList>
            <person name="Schachtman D."/>
        </authorList>
    </citation>
    <scope>NUCLEOTIDE SEQUENCE [LARGE SCALE GENOMIC DNA]</scope>
    <source>
        <strain evidence="5 6">3199</strain>
    </source>
</reference>
<keyword evidence="6" id="KW-1185">Reference proteome</keyword>
<sequence length="258" mass="27701">MTQPSPLPPIRLAPSDFLLIRATVPFALTTDAAIEPTDSETVTAATNDPRIRIGSGGGPISTLHAGKFVFDSANEELLVELLPSLVHIPAGQTSSSRVRALLTMNEDESRCPRPGGDYVVGRLMELVLVEILRSGATGEISQQRRGLVAGLRDPVTARSLSAMHADIAHDWTVSALARLCGVSRSKFATRFRKTVGLAPIEYLQRWRIARAKDELRLGSKSVGEIALAVGFQSSSAFSTAFTRIVGSSPRHFASSLRA</sequence>
<name>A0ABU1SZT4_9HYPH</name>
<dbReference type="Pfam" id="PF12852">
    <property type="entry name" value="Cupin_6"/>
    <property type="match status" value="1"/>
</dbReference>
<keyword evidence="3" id="KW-0804">Transcription</keyword>
<dbReference type="SMART" id="SM00342">
    <property type="entry name" value="HTH_ARAC"/>
    <property type="match status" value="1"/>
</dbReference>
<accession>A0ABU1SZT4</accession>
<dbReference type="InterPro" id="IPR018060">
    <property type="entry name" value="HTH_AraC"/>
</dbReference>
<proteinExistence type="predicted"/>
<feature type="domain" description="HTH araC/xylS-type" evidence="4">
    <location>
        <begin position="157"/>
        <end position="255"/>
    </location>
</feature>
<dbReference type="InterPro" id="IPR009057">
    <property type="entry name" value="Homeodomain-like_sf"/>
</dbReference>
<dbReference type="PRINTS" id="PR00032">
    <property type="entry name" value="HTHARAC"/>
</dbReference>
<dbReference type="PROSITE" id="PS01124">
    <property type="entry name" value="HTH_ARAC_FAMILY_2"/>
    <property type="match status" value="1"/>
</dbReference>
<evidence type="ECO:0000256" key="1">
    <source>
        <dbReference type="ARBA" id="ARBA00023015"/>
    </source>
</evidence>
<organism evidence="5 6">
    <name type="scientific">Rhizobium miluonense</name>
    <dbReference type="NCBI Taxonomy" id="411945"/>
    <lineage>
        <taxon>Bacteria</taxon>
        <taxon>Pseudomonadati</taxon>
        <taxon>Pseudomonadota</taxon>
        <taxon>Alphaproteobacteria</taxon>
        <taxon>Hyphomicrobiales</taxon>
        <taxon>Rhizobiaceae</taxon>
        <taxon>Rhizobium/Agrobacterium group</taxon>
        <taxon>Rhizobium</taxon>
    </lineage>
</organism>